<gene>
    <name evidence="1" type="ORF">AAFF_G00052620</name>
</gene>
<dbReference type="Proteomes" id="UP001221898">
    <property type="component" value="Unassembled WGS sequence"/>
</dbReference>
<accession>A0AAD7T4P7</accession>
<dbReference type="PANTHER" id="PTHR47510">
    <property type="entry name" value="REVERSE TRANSCRIPTASE DOMAIN-CONTAINING PROTEIN"/>
    <property type="match status" value="1"/>
</dbReference>
<proteinExistence type="predicted"/>
<protein>
    <submittedName>
        <fullName evidence="1">Uncharacterized protein</fullName>
    </submittedName>
</protein>
<keyword evidence="2" id="KW-1185">Reference proteome</keyword>
<organism evidence="1 2">
    <name type="scientific">Aldrovandia affinis</name>
    <dbReference type="NCBI Taxonomy" id="143900"/>
    <lineage>
        <taxon>Eukaryota</taxon>
        <taxon>Metazoa</taxon>
        <taxon>Chordata</taxon>
        <taxon>Craniata</taxon>
        <taxon>Vertebrata</taxon>
        <taxon>Euteleostomi</taxon>
        <taxon>Actinopterygii</taxon>
        <taxon>Neopterygii</taxon>
        <taxon>Teleostei</taxon>
        <taxon>Notacanthiformes</taxon>
        <taxon>Halosauridae</taxon>
        <taxon>Aldrovandia</taxon>
    </lineage>
</organism>
<evidence type="ECO:0000313" key="1">
    <source>
        <dbReference type="EMBL" id="KAJ8414392.1"/>
    </source>
</evidence>
<dbReference type="AlphaFoldDB" id="A0AAD7T4P7"/>
<dbReference type="PANTHER" id="PTHR47510:SF3">
    <property type="entry name" value="ENDO_EXONUCLEASE_PHOSPHATASE DOMAIN-CONTAINING PROTEIN"/>
    <property type="match status" value="1"/>
</dbReference>
<reference evidence="1" key="1">
    <citation type="journal article" date="2023" name="Science">
        <title>Genome structures resolve the early diversification of teleost fishes.</title>
        <authorList>
            <person name="Parey E."/>
            <person name="Louis A."/>
            <person name="Montfort J."/>
            <person name="Bouchez O."/>
            <person name="Roques C."/>
            <person name="Iampietro C."/>
            <person name="Lluch J."/>
            <person name="Castinel A."/>
            <person name="Donnadieu C."/>
            <person name="Desvignes T."/>
            <person name="Floi Bucao C."/>
            <person name="Jouanno E."/>
            <person name="Wen M."/>
            <person name="Mejri S."/>
            <person name="Dirks R."/>
            <person name="Jansen H."/>
            <person name="Henkel C."/>
            <person name="Chen W.J."/>
            <person name="Zahm M."/>
            <person name="Cabau C."/>
            <person name="Klopp C."/>
            <person name="Thompson A.W."/>
            <person name="Robinson-Rechavi M."/>
            <person name="Braasch I."/>
            <person name="Lecointre G."/>
            <person name="Bobe J."/>
            <person name="Postlethwait J.H."/>
            <person name="Berthelot C."/>
            <person name="Roest Crollius H."/>
            <person name="Guiguen Y."/>
        </authorList>
    </citation>
    <scope>NUCLEOTIDE SEQUENCE</scope>
    <source>
        <strain evidence="1">NC1722</strain>
    </source>
</reference>
<comment type="caution">
    <text evidence="1">The sequence shown here is derived from an EMBL/GenBank/DDBJ whole genome shotgun (WGS) entry which is preliminary data.</text>
</comment>
<sequence>MDNVTVDKRIRVYPNQKPWMTKEVQSLLRIRNTTFRSGDGAQYSAARANLKRGIRKAKTAYKKEIEDHFTSNNIRQVWQGVQHITSCRPSNLTAADGDASLAEELNLFFARFEVKSPEAATSHPPALSSHILTVEEHETVVTRTSSVSNRLAVMAAAAASNNSTQPIDTAESEAVSMTN</sequence>
<dbReference type="EMBL" id="JAINUG010000013">
    <property type="protein sequence ID" value="KAJ8414392.1"/>
    <property type="molecule type" value="Genomic_DNA"/>
</dbReference>
<name>A0AAD7T4P7_9TELE</name>
<evidence type="ECO:0000313" key="2">
    <source>
        <dbReference type="Proteomes" id="UP001221898"/>
    </source>
</evidence>